<dbReference type="EMBL" id="VNJK01000001">
    <property type="protein sequence ID" value="TVX92245.1"/>
    <property type="molecule type" value="Genomic_DNA"/>
</dbReference>
<name>A0A559IX86_9BACL</name>
<protein>
    <submittedName>
        <fullName evidence="1">Uncharacterized protein</fullName>
    </submittedName>
</protein>
<dbReference type="Proteomes" id="UP000318102">
    <property type="component" value="Unassembled WGS sequence"/>
</dbReference>
<sequence>MARGVQITQGVKLDVYSTKISVAFKHLLGAQVKALGDKAGHRELLEEMHKVYVEKYPERASRALEILGVLNPESVASAQGYMVSNATPAEVVTEATEAEPQRLVQTVRYVGRPQLHLYEPGRKNNTGCALAGTIDPDSISDQSPDAVDCKKCRYCRKAVFA</sequence>
<comment type="caution">
    <text evidence="1">The sequence shown here is derived from an EMBL/GenBank/DDBJ whole genome shotgun (WGS) entry which is preliminary data.</text>
</comment>
<dbReference type="AlphaFoldDB" id="A0A559IX86"/>
<reference evidence="1 2" key="1">
    <citation type="submission" date="2019-07" db="EMBL/GenBank/DDBJ databases">
        <authorList>
            <person name="Kim J."/>
        </authorList>
    </citation>
    <scope>NUCLEOTIDE SEQUENCE [LARGE SCALE GENOMIC DNA]</scope>
    <source>
        <strain evidence="1 2">N4</strain>
    </source>
</reference>
<evidence type="ECO:0000313" key="2">
    <source>
        <dbReference type="Proteomes" id="UP000318102"/>
    </source>
</evidence>
<keyword evidence="2" id="KW-1185">Reference proteome</keyword>
<organism evidence="1 2">
    <name type="scientific">Paenibacillus agilis</name>
    <dbReference type="NCBI Taxonomy" id="3020863"/>
    <lineage>
        <taxon>Bacteria</taxon>
        <taxon>Bacillati</taxon>
        <taxon>Bacillota</taxon>
        <taxon>Bacilli</taxon>
        <taxon>Bacillales</taxon>
        <taxon>Paenibacillaceae</taxon>
        <taxon>Paenibacillus</taxon>
    </lineage>
</organism>
<gene>
    <name evidence="1" type="ORF">FPZ44_03720</name>
</gene>
<dbReference type="RefSeq" id="WP_144987518.1">
    <property type="nucleotide sequence ID" value="NZ_VNJK01000001.1"/>
</dbReference>
<evidence type="ECO:0000313" key="1">
    <source>
        <dbReference type="EMBL" id="TVX92245.1"/>
    </source>
</evidence>
<dbReference type="OrthoDB" id="9854221at2"/>
<proteinExistence type="predicted"/>
<accession>A0A559IX86</accession>